<comment type="subcellular location">
    <subcellularLocation>
        <location evidence="1">Cell membrane</location>
        <topology evidence="1">Multi-pass membrane protein</topology>
    </subcellularLocation>
</comment>
<dbReference type="PANTHER" id="PTHR32024:SF2">
    <property type="entry name" value="TRK SYSTEM POTASSIUM UPTAKE PROTEIN TRKG-RELATED"/>
    <property type="match status" value="1"/>
</dbReference>
<proteinExistence type="inferred from homology"/>
<protein>
    <submittedName>
        <fullName evidence="10">TrkH family potassium uptake protein</fullName>
    </submittedName>
</protein>
<evidence type="ECO:0000256" key="5">
    <source>
        <dbReference type="ARBA" id="ARBA00022692"/>
    </source>
</evidence>
<dbReference type="GO" id="GO:0030001">
    <property type="term" value="P:metal ion transport"/>
    <property type="evidence" value="ECO:0007669"/>
    <property type="project" value="UniProtKB-ARBA"/>
</dbReference>
<dbReference type="EMBL" id="CP038852">
    <property type="protein sequence ID" value="QIZ20420.1"/>
    <property type="molecule type" value="Genomic_DNA"/>
</dbReference>
<evidence type="ECO:0000256" key="6">
    <source>
        <dbReference type="ARBA" id="ARBA00022989"/>
    </source>
</evidence>
<feature type="transmembrane region" description="Helical" evidence="9">
    <location>
        <begin position="381"/>
        <end position="404"/>
    </location>
</feature>
<feature type="transmembrane region" description="Helical" evidence="9">
    <location>
        <begin position="176"/>
        <end position="196"/>
    </location>
</feature>
<feature type="transmembrane region" description="Helical" evidence="9">
    <location>
        <begin position="68"/>
        <end position="90"/>
    </location>
</feature>
<name>A0A6H1Q1N5_9PROT</name>
<organism evidence="10 11">
    <name type="scientific">Candidatus Pelagibacter giovannonii</name>
    <dbReference type="NCBI Taxonomy" id="2563896"/>
    <lineage>
        <taxon>Bacteria</taxon>
        <taxon>Pseudomonadati</taxon>
        <taxon>Pseudomonadota</taxon>
        <taxon>Alphaproteobacteria</taxon>
        <taxon>Candidatus Pelagibacterales</taxon>
        <taxon>Candidatus Pelagibacteraceae</taxon>
        <taxon>Candidatus Pelagibacter</taxon>
    </lineage>
</organism>
<evidence type="ECO:0000256" key="9">
    <source>
        <dbReference type="SAM" id="Phobius"/>
    </source>
</evidence>
<accession>A0A6H1Q1N5</accession>
<evidence type="ECO:0000313" key="11">
    <source>
        <dbReference type="Proteomes" id="UP000501094"/>
    </source>
</evidence>
<dbReference type="Proteomes" id="UP000501094">
    <property type="component" value="Chromosome"/>
</dbReference>
<keyword evidence="8 9" id="KW-0472">Membrane</keyword>
<comment type="similarity">
    <text evidence="2">Belongs to the TrkH potassium transport family.</text>
</comment>
<keyword evidence="11" id="KW-1185">Reference proteome</keyword>
<gene>
    <name evidence="10" type="ORF">E5R92_01285</name>
</gene>
<evidence type="ECO:0000256" key="7">
    <source>
        <dbReference type="ARBA" id="ARBA00023065"/>
    </source>
</evidence>
<keyword evidence="7" id="KW-0406">Ion transport</keyword>
<evidence type="ECO:0000256" key="1">
    <source>
        <dbReference type="ARBA" id="ARBA00004651"/>
    </source>
</evidence>
<feature type="transmembrane region" description="Helical" evidence="9">
    <location>
        <begin position="7"/>
        <end position="30"/>
    </location>
</feature>
<keyword evidence="4" id="KW-1003">Cell membrane</keyword>
<feature type="transmembrane region" description="Helical" evidence="9">
    <location>
        <begin position="442"/>
        <end position="462"/>
    </location>
</feature>
<dbReference type="PANTHER" id="PTHR32024">
    <property type="entry name" value="TRK SYSTEM POTASSIUM UPTAKE PROTEIN TRKG-RELATED"/>
    <property type="match status" value="1"/>
</dbReference>
<feature type="transmembrane region" description="Helical" evidence="9">
    <location>
        <begin position="232"/>
        <end position="255"/>
    </location>
</feature>
<evidence type="ECO:0000256" key="3">
    <source>
        <dbReference type="ARBA" id="ARBA00022448"/>
    </source>
</evidence>
<reference evidence="10 11" key="1">
    <citation type="journal article" date="2020" name="Nat. Microbiol.">
        <title>Lysogenic host-virus interactions in SAR11 marine bacteria.</title>
        <authorList>
            <person name="Morris R.M."/>
            <person name="Cain K.R."/>
            <person name="Hvorecny K.L."/>
            <person name="Kollman J.M."/>
        </authorList>
    </citation>
    <scope>NUCLEOTIDE SEQUENCE [LARGE SCALE GENOMIC DNA]</scope>
    <source>
        <strain evidence="10 11">NP1</strain>
    </source>
</reference>
<keyword evidence="5 9" id="KW-0812">Transmembrane</keyword>
<evidence type="ECO:0000256" key="4">
    <source>
        <dbReference type="ARBA" id="ARBA00022475"/>
    </source>
</evidence>
<keyword evidence="6 9" id="KW-1133">Transmembrane helix</keyword>
<evidence type="ECO:0000313" key="10">
    <source>
        <dbReference type="EMBL" id="QIZ20420.1"/>
    </source>
</evidence>
<evidence type="ECO:0000256" key="2">
    <source>
        <dbReference type="ARBA" id="ARBA00009137"/>
    </source>
</evidence>
<dbReference type="InterPro" id="IPR003445">
    <property type="entry name" value="Cat_transpt"/>
</dbReference>
<feature type="transmembrane region" description="Helical" evidence="9">
    <location>
        <begin position="267"/>
        <end position="286"/>
    </location>
</feature>
<feature type="transmembrane region" description="Helical" evidence="9">
    <location>
        <begin position="36"/>
        <end position="56"/>
    </location>
</feature>
<keyword evidence="3" id="KW-0813">Transport</keyword>
<dbReference type="GO" id="GO:0008324">
    <property type="term" value="F:monoatomic cation transmembrane transporter activity"/>
    <property type="evidence" value="ECO:0007669"/>
    <property type="project" value="InterPro"/>
</dbReference>
<dbReference type="AlphaFoldDB" id="A0A6H1Q1N5"/>
<dbReference type="Pfam" id="PF02386">
    <property type="entry name" value="TrkH"/>
    <property type="match status" value="1"/>
</dbReference>
<sequence>MKYFKLIYLSVFFGIVSILAFFNIVFSYYLNLYLNLNTYIYTFIISIFLAVLFYYVKSNDEKKITIYEKILTILLGYFLLPLVISIPFYFSIYNLTFVNAFFESISGFTSTGFTIFDNINHIDQSLILWRSASQWIGGLYFLFSIILLIDIFDHSFKKSLTNFLSFNKSETFKQALKIFLFYSLITILIFIILSLFEIRLFNSLNLAMTIISSGGFLPSNNLSNILIDNSQIIIMSILLLSSFFSIFLIYNLIFTKNHNLNFFNEDIHLLFYFLFLLIIFFVFLNFENNFSEIFLSLTSSISNSGFSLNNSPNNLSFIFLILVIIGGSFFSTSSGIRFLKIYSLFKYSINEILSYSRPKNIYINKHLFSKDSFKLDEIYKYFLSVIIFIISLFVLTFLLTLSGIDFEGSFKLSILTIMNTVNSSMFGLSDFSFYDLHFITKYYLIFFMIVGRLELLTLLIICKKFLFKN</sequence>
<feature type="transmembrane region" description="Helical" evidence="9">
    <location>
        <begin position="137"/>
        <end position="156"/>
    </location>
</feature>
<feature type="transmembrane region" description="Helical" evidence="9">
    <location>
        <begin position="317"/>
        <end position="339"/>
    </location>
</feature>
<evidence type="ECO:0000256" key="8">
    <source>
        <dbReference type="ARBA" id="ARBA00023136"/>
    </source>
</evidence>
<dbReference type="KEGG" id="peg:E5R92_01285"/>
<dbReference type="GO" id="GO:0005886">
    <property type="term" value="C:plasma membrane"/>
    <property type="evidence" value="ECO:0007669"/>
    <property type="project" value="UniProtKB-SubCell"/>
</dbReference>